<dbReference type="OrthoDB" id="9802769at2"/>
<gene>
    <name evidence="6" type="primary">leuC</name>
    <name evidence="8" type="ORF">SAMN05661086_00242</name>
</gene>
<protein>
    <recommendedName>
        <fullName evidence="6">3-isopropylmalate dehydratase large subunit</fullName>
        <ecNumber evidence="6">4.2.1.33</ecNumber>
    </recommendedName>
    <alternativeName>
        <fullName evidence="6">Alpha-IPM isomerase</fullName>
        <shortName evidence="6">IPMI</shortName>
    </alternativeName>
    <alternativeName>
        <fullName evidence="6">Isopropylmalate isomerase</fullName>
    </alternativeName>
</protein>
<reference evidence="8 9" key="1">
    <citation type="submission" date="2016-10" db="EMBL/GenBank/DDBJ databases">
        <authorList>
            <person name="de Groot N.N."/>
        </authorList>
    </citation>
    <scope>NUCLEOTIDE SEQUENCE [LARGE SCALE GENOMIC DNA]</scope>
    <source>
        <strain evidence="8 9">743A</strain>
    </source>
</reference>
<dbReference type="NCBIfam" id="TIGR01343">
    <property type="entry name" value="hacA_fam"/>
    <property type="match status" value="1"/>
</dbReference>
<dbReference type="SUPFAM" id="SSF53732">
    <property type="entry name" value="Aconitase iron-sulfur domain"/>
    <property type="match status" value="1"/>
</dbReference>
<evidence type="ECO:0000256" key="6">
    <source>
        <dbReference type="HAMAP-Rule" id="MF_01027"/>
    </source>
</evidence>
<dbReference type="STRING" id="37658.SAMN05661086_00242"/>
<evidence type="ECO:0000259" key="7">
    <source>
        <dbReference type="Pfam" id="PF00330"/>
    </source>
</evidence>
<feature type="binding site" evidence="6">
    <location>
        <position position="358"/>
    </location>
    <ligand>
        <name>[4Fe-4S] cluster</name>
        <dbReference type="ChEBI" id="CHEBI:49883"/>
    </ligand>
</feature>
<dbReference type="GO" id="GO:0046872">
    <property type="term" value="F:metal ion binding"/>
    <property type="evidence" value="ECO:0007669"/>
    <property type="project" value="UniProtKB-KW"/>
</dbReference>
<dbReference type="EC" id="4.2.1.33" evidence="6"/>
<dbReference type="Gene3D" id="3.30.499.10">
    <property type="entry name" value="Aconitase, domain 3"/>
    <property type="match status" value="2"/>
</dbReference>
<accession>A0A1I6HSI1</accession>
<dbReference type="InterPro" id="IPR033941">
    <property type="entry name" value="IPMI_cat"/>
</dbReference>
<dbReference type="GO" id="GO:0051539">
    <property type="term" value="F:4 iron, 4 sulfur cluster binding"/>
    <property type="evidence" value="ECO:0007669"/>
    <property type="project" value="UniProtKB-KW"/>
</dbReference>
<dbReference type="InterPro" id="IPR001030">
    <property type="entry name" value="Acoase/IPM_deHydtase_lsu_aba"/>
</dbReference>
<organism evidence="8 9">
    <name type="scientific">Anaeromicropila populeti</name>
    <dbReference type="NCBI Taxonomy" id="37658"/>
    <lineage>
        <taxon>Bacteria</taxon>
        <taxon>Bacillati</taxon>
        <taxon>Bacillota</taxon>
        <taxon>Clostridia</taxon>
        <taxon>Lachnospirales</taxon>
        <taxon>Lachnospiraceae</taxon>
        <taxon>Anaeromicropila</taxon>
    </lineage>
</organism>
<dbReference type="InterPro" id="IPR015931">
    <property type="entry name" value="Acnase/IPM_dHydase_lsu_aba_1/3"/>
</dbReference>
<dbReference type="GO" id="GO:0009098">
    <property type="term" value="P:L-leucine biosynthetic process"/>
    <property type="evidence" value="ECO:0007669"/>
    <property type="project" value="UniProtKB-UniRule"/>
</dbReference>
<dbReference type="EMBL" id="FOYZ01000001">
    <property type="protein sequence ID" value="SFR57431.1"/>
    <property type="molecule type" value="Genomic_DNA"/>
</dbReference>
<dbReference type="AlphaFoldDB" id="A0A1I6HSI1"/>
<dbReference type="Pfam" id="PF00330">
    <property type="entry name" value="Aconitase"/>
    <property type="match status" value="1"/>
</dbReference>
<dbReference type="CDD" id="cd01583">
    <property type="entry name" value="IPMI"/>
    <property type="match status" value="1"/>
</dbReference>
<keyword evidence="3 6" id="KW-0408">Iron</keyword>
<dbReference type="InterPro" id="IPR036008">
    <property type="entry name" value="Aconitase_4Fe-4S_dom"/>
</dbReference>
<dbReference type="NCBIfam" id="NF001614">
    <property type="entry name" value="PRK00402.1"/>
    <property type="match status" value="1"/>
</dbReference>
<dbReference type="PANTHER" id="PTHR43822">
    <property type="entry name" value="HOMOACONITASE, MITOCHONDRIAL-RELATED"/>
    <property type="match status" value="1"/>
</dbReference>
<evidence type="ECO:0000256" key="3">
    <source>
        <dbReference type="ARBA" id="ARBA00023004"/>
    </source>
</evidence>
<sequence>MGQTLIEKMISLKLGRDIYKGQSVFVPVDIIMGTDGTTPLALKVLEEYNINKIKNPEKIIFVHDHFAPPKDISTANLSRMLDQFAKKFHITSYKEDRGGICHVLLPELGIMKPYDIVVGADSHTCTYGGLGIFSMGIGSTDMACAMATSKLWIKVPETIRIKVSGNLKSGVEAKDLILSIIGMLGTDGANYRAIEFCGSTIEKLTIAERMTICNMVIECGAKAGIINIDKVTEQYYYEKGIQDCQRIEADSDANYLETYEVEAEQLKPQIGCPYSPANVRNAEELIGTKINQVVIGSCTNGRIEDFRIAYQYMKGKQVHKNVKLILVPGSHNVLMQMEEEGMLKDFIKSNAIISPPSCGPCMGGHMGVLADDQVGLYTTNRNFYGRNGSPSSKVYLSNVSIAALSAIEGEIQVPEVN</sequence>
<keyword evidence="1 6" id="KW-0004">4Fe-4S</keyword>
<keyword evidence="2 6" id="KW-0479">Metal-binding</keyword>
<dbReference type="PANTHER" id="PTHR43822:SF2">
    <property type="entry name" value="HOMOACONITASE, MITOCHONDRIAL"/>
    <property type="match status" value="1"/>
</dbReference>
<keyword evidence="9" id="KW-1185">Reference proteome</keyword>
<evidence type="ECO:0000313" key="8">
    <source>
        <dbReference type="EMBL" id="SFR57431.1"/>
    </source>
</evidence>
<dbReference type="UniPathway" id="UPA00048">
    <property type="reaction ID" value="UER00071"/>
</dbReference>
<comment type="cofactor">
    <cofactor evidence="6">
        <name>[4Fe-4S] cluster</name>
        <dbReference type="ChEBI" id="CHEBI:49883"/>
    </cofactor>
    <text evidence="6">Binds 1 [4Fe-4S] cluster per subunit.</text>
</comment>
<comment type="pathway">
    <text evidence="6">Amino-acid biosynthesis; L-leucine biosynthesis; L-leucine from 3-methyl-2-oxobutanoate: step 2/4.</text>
</comment>
<comment type="subunit">
    <text evidence="6">Heterodimer of LeuC and LeuD.</text>
</comment>
<keyword evidence="6" id="KW-0432">Leucine biosynthesis</keyword>
<evidence type="ECO:0000313" key="9">
    <source>
        <dbReference type="Proteomes" id="UP000199659"/>
    </source>
</evidence>
<dbReference type="RefSeq" id="WP_092558863.1">
    <property type="nucleotide sequence ID" value="NZ_FOYZ01000001.1"/>
</dbReference>
<dbReference type="InterPro" id="IPR006251">
    <property type="entry name" value="Homoacnase/IPMdehydase_lsu"/>
</dbReference>
<dbReference type="Proteomes" id="UP000199659">
    <property type="component" value="Unassembled WGS sequence"/>
</dbReference>
<dbReference type="HAMAP" id="MF_01027">
    <property type="entry name" value="LeuC_type2"/>
    <property type="match status" value="1"/>
</dbReference>
<feature type="binding site" evidence="6">
    <location>
        <position position="361"/>
    </location>
    <ligand>
        <name>[4Fe-4S] cluster</name>
        <dbReference type="ChEBI" id="CHEBI:49883"/>
    </ligand>
</feature>
<dbReference type="InterPro" id="IPR011826">
    <property type="entry name" value="HAcnase/IPMdehydase_lsu_prok"/>
</dbReference>
<dbReference type="PRINTS" id="PR00415">
    <property type="entry name" value="ACONITASE"/>
</dbReference>
<comment type="catalytic activity">
    <reaction evidence="6">
        <text>(2R,3S)-3-isopropylmalate = (2S)-2-isopropylmalate</text>
        <dbReference type="Rhea" id="RHEA:32287"/>
        <dbReference type="ChEBI" id="CHEBI:1178"/>
        <dbReference type="ChEBI" id="CHEBI:35121"/>
        <dbReference type="EC" id="4.2.1.33"/>
    </reaction>
</comment>
<dbReference type="NCBIfam" id="TIGR02086">
    <property type="entry name" value="IPMI_arch"/>
    <property type="match status" value="1"/>
</dbReference>
<feature type="domain" description="Aconitase/3-isopropylmalate dehydratase large subunit alpha/beta/alpha" evidence="7">
    <location>
        <begin position="22"/>
        <end position="409"/>
    </location>
</feature>
<evidence type="ECO:0000256" key="2">
    <source>
        <dbReference type="ARBA" id="ARBA00022723"/>
    </source>
</evidence>
<comment type="function">
    <text evidence="6">Catalyzes the isomerization between 2-isopropylmalate and 3-isopropylmalate, via the formation of 2-isopropylmaleate.</text>
</comment>
<evidence type="ECO:0000256" key="4">
    <source>
        <dbReference type="ARBA" id="ARBA00023014"/>
    </source>
</evidence>
<feature type="binding site" evidence="6">
    <location>
        <position position="298"/>
    </location>
    <ligand>
        <name>[4Fe-4S] cluster</name>
        <dbReference type="ChEBI" id="CHEBI:49883"/>
    </ligand>
</feature>
<name>A0A1I6HSI1_9FIRM</name>
<keyword evidence="5 6" id="KW-0456">Lyase</keyword>
<keyword evidence="6" id="KW-0028">Amino-acid biosynthesis</keyword>
<keyword evidence="6" id="KW-0100">Branched-chain amino acid biosynthesis</keyword>
<dbReference type="InterPro" id="IPR050067">
    <property type="entry name" value="IPM_dehydratase_rel_enz"/>
</dbReference>
<evidence type="ECO:0000256" key="1">
    <source>
        <dbReference type="ARBA" id="ARBA00022485"/>
    </source>
</evidence>
<evidence type="ECO:0000256" key="5">
    <source>
        <dbReference type="ARBA" id="ARBA00023239"/>
    </source>
</evidence>
<keyword evidence="4 6" id="KW-0411">Iron-sulfur</keyword>
<comment type="similarity">
    <text evidence="6">Belongs to the aconitase/IPM isomerase family. LeuC type 2 subfamily.</text>
</comment>
<proteinExistence type="inferred from homology"/>
<dbReference type="GO" id="GO:0003861">
    <property type="term" value="F:3-isopropylmalate dehydratase activity"/>
    <property type="evidence" value="ECO:0007669"/>
    <property type="project" value="UniProtKB-UniRule"/>
</dbReference>